<accession>A0ABQ9XRR5</accession>
<keyword evidence="2" id="KW-1185">Reference proteome</keyword>
<evidence type="ECO:0000313" key="1">
    <source>
        <dbReference type="EMBL" id="KAK2952990.1"/>
    </source>
</evidence>
<name>A0ABQ9XRR5_9EUKA</name>
<proteinExistence type="predicted"/>
<comment type="caution">
    <text evidence="1">The sequence shown here is derived from an EMBL/GenBank/DDBJ whole genome shotgun (WGS) entry which is preliminary data.</text>
</comment>
<protein>
    <submittedName>
        <fullName evidence="1">Uncharacterized protein</fullName>
    </submittedName>
</protein>
<dbReference type="EMBL" id="JARBJD010000096">
    <property type="protein sequence ID" value="KAK2952990.1"/>
    <property type="molecule type" value="Genomic_DNA"/>
</dbReference>
<gene>
    <name evidence="1" type="ORF">BLNAU_11979</name>
</gene>
<reference evidence="1 2" key="1">
    <citation type="journal article" date="2022" name="bioRxiv">
        <title>Genomics of Preaxostyla Flagellates Illuminates Evolutionary Transitions and the Path Towards Mitochondrial Loss.</title>
        <authorList>
            <person name="Novak L.V.F."/>
            <person name="Treitli S.C."/>
            <person name="Pyrih J."/>
            <person name="Halakuc P."/>
            <person name="Pipaliya S.V."/>
            <person name="Vacek V."/>
            <person name="Brzon O."/>
            <person name="Soukal P."/>
            <person name="Eme L."/>
            <person name="Dacks J.B."/>
            <person name="Karnkowska A."/>
            <person name="Elias M."/>
            <person name="Hampl V."/>
        </authorList>
    </citation>
    <scope>NUCLEOTIDE SEQUENCE [LARGE SCALE GENOMIC DNA]</scope>
    <source>
        <strain evidence="1">NAU3</strain>
        <tissue evidence="1">Gut</tissue>
    </source>
</reference>
<sequence>MKTSLLFWDDTVPFRTLLLCVNVIADTERISAVTFMMDVSENVDSIKERLLDDNPPLISIQTQARSRSHNHFAVLCHLVSSLCHCLVFLQFVSTIPQVRSRRANTNVHIPRFLCSSRNATRSAQFHVPGIERLRVCAKTVLSFVPSSVSVHSSRSAAAADVEWSVRRKPDCHVECVSLLFHRLVPNDAQMAREGVAAVISQAEQFHPSKILTFHLAQSEIGHCDNLGVV</sequence>
<evidence type="ECO:0000313" key="2">
    <source>
        <dbReference type="Proteomes" id="UP001281761"/>
    </source>
</evidence>
<dbReference type="Proteomes" id="UP001281761">
    <property type="component" value="Unassembled WGS sequence"/>
</dbReference>
<organism evidence="1 2">
    <name type="scientific">Blattamonas nauphoetae</name>
    <dbReference type="NCBI Taxonomy" id="2049346"/>
    <lineage>
        <taxon>Eukaryota</taxon>
        <taxon>Metamonada</taxon>
        <taxon>Preaxostyla</taxon>
        <taxon>Oxymonadida</taxon>
        <taxon>Blattamonas</taxon>
    </lineage>
</organism>